<protein>
    <submittedName>
        <fullName evidence="1">Craniofacial development protein 2</fullName>
    </submittedName>
</protein>
<dbReference type="PANTHER" id="PTHR23227:SF67">
    <property type="entry name" value="CRANIOFACIAL DEVELOPMENT PROTEIN 2-LIKE"/>
    <property type="match status" value="1"/>
</dbReference>
<dbReference type="AlphaFoldDB" id="A0A8D8QKV4"/>
<dbReference type="PANTHER" id="PTHR23227">
    <property type="entry name" value="BUCENTAUR RELATED"/>
    <property type="match status" value="1"/>
</dbReference>
<proteinExistence type="predicted"/>
<evidence type="ECO:0000313" key="1">
    <source>
        <dbReference type="EMBL" id="CAG6633691.1"/>
    </source>
</evidence>
<reference evidence="1" key="1">
    <citation type="submission" date="2021-05" db="EMBL/GenBank/DDBJ databases">
        <authorList>
            <person name="Alioto T."/>
            <person name="Alioto T."/>
            <person name="Gomez Garrido J."/>
        </authorList>
    </citation>
    <scope>NUCLEOTIDE SEQUENCE</scope>
</reference>
<organism evidence="1">
    <name type="scientific">Cacopsylla melanoneura</name>
    <dbReference type="NCBI Taxonomy" id="428564"/>
    <lineage>
        <taxon>Eukaryota</taxon>
        <taxon>Metazoa</taxon>
        <taxon>Ecdysozoa</taxon>
        <taxon>Arthropoda</taxon>
        <taxon>Hexapoda</taxon>
        <taxon>Insecta</taxon>
        <taxon>Pterygota</taxon>
        <taxon>Neoptera</taxon>
        <taxon>Paraneoptera</taxon>
        <taxon>Hemiptera</taxon>
        <taxon>Sternorrhyncha</taxon>
        <taxon>Psylloidea</taxon>
        <taxon>Psyllidae</taxon>
        <taxon>Psyllinae</taxon>
        <taxon>Cacopsylla</taxon>
    </lineage>
</organism>
<name>A0A8D8QKV4_9HEMI</name>
<dbReference type="InterPro" id="IPR027124">
    <property type="entry name" value="Swc5/CFDP1/2"/>
</dbReference>
<dbReference type="Gene3D" id="3.60.10.10">
    <property type="entry name" value="Endonuclease/exonuclease/phosphatase"/>
    <property type="match status" value="1"/>
</dbReference>
<dbReference type="InterPro" id="IPR036691">
    <property type="entry name" value="Endo/exonu/phosph_ase_sf"/>
</dbReference>
<dbReference type="SUPFAM" id="SSF56219">
    <property type="entry name" value="DNase I-like"/>
    <property type="match status" value="1"/>
</dbReference>
<accession>A0A8D8QKV4</accession>
<dbReference type="EMBL" id="HBUF01083474">
    <property type="protein sequence ID" value="CAG6633691.1"/>
    <property type="molecule type" value="Transcribed_RNA"/>
</dbReference>
<sequence>MVLGDFNAKVGLGRIDNIVGPFGLGEMNDAGEDFVSFCSENSLTICNTWFEQKVSARHTWTSPGGNTKNQIDYICNNQRYRNAILNAKARPGADCSSDHNPVIVTMRVKLKKLKQPKKKLLWNDDKYKQPIVKQQFSYTFLEEIDKKKPFEDHEKWSVCKEALKAAAEKVIGKKTSQAKQKWMTQDILDLMEERKRYKTITTVGSQQKYRELKRKVRDLCRKRKDEFINNECEEAERLEKINSSQFHKKLKSLTPK</sequence>